<dbReference type="InterPro" id="IPR042463">
    <property type="entry name" value="HNOB_dom_associated_sf"/>
</dbReference>
<dbReference type="InterPro" id="IPR011645">
    <property type="entry name" value="HNOB_dom_associated"/>
</dbReference>
<dbReference type="InterPro" id="IPR005467">
    <property type="entry name" value="His_kinase_dom"/>
</dbReference>
<dbReference type="GO" id="GO:0030295">
    <property type="term" value="F:protein kinase activator activity"/>
    <property type="evidence" value="ECO:0007669"/>
    <property type="project" value="TreeGrafter"/>
</dbReference>
<dbReference type="Gene3D" id="1.10.287.130">
    <property type="match status" value="1"/>
</dbReference>
<keyword evidence="6" id="KW-0472">Membrane</keyword>
<dbReference type="Gene3D" id="3.30.565.10">
    <property type="entry name" value="Histidine kinase-like ATPase, C-terminal domain"/>
    <property type="match status" value="1"/>
</dbReference>
<evidence type="ECO:0000256" key="4">
    <source>
        <dbReference type="ARBA" id="ARBA00022741"/>
    </source>
</evidence>
<keyword evidence="5" id="KW-0418">Kinase</keyword>
<dbReference type="AlphaFoldDB" id="A0A7J5AGU3"/>
<evidence type="ECO:0000256" key="7">
    <source>
        <dbReference type="ARBA" id="ARBA00023293"/>
    </source>
</evidence>
<dbReference type="PANTHER" id="PTHR42878:SF15">
    <property type="entry name" value="BACTERIOPHYTOCHROME"/>
    <property type="match status" value="1"/>
</dbReference>
<dbReference type="Pfam" id="PF00512">
    <property type="entry name" value="HisKA"/>
    <property type="match status" value="1"/>
</dbReference>
<feature type="domain" description="Histidine kinase" evidence="8">
    <location>
        <begin position="564"/>
        <end position="773"/>
    </location>
</feature>
<dbReference type="SUPFAM" id="SSF55785">
    <property type="entry name" value="PYP-like sensor domain (PAS domain)"/>
    <property type="match status" value="3"/>
</dbReference>
<gene>
    <name evidence="10" type="ORF">F6464_05520</name>
</gene>
<dbReference type="OrthoDB" id="9781208at2"/>
<evidence type="ECO:0000256" key="1">
    <source>
        <dbReference type="ARBA" id="ARBA00000085"/>
    </source>
</evidence>
<dbReference type="CDD" id="cd00130">
    <property type="entry name" value="PAS"/>
    <property type="match status" value="2"/>
</dbReference>
<dbReference type="Gene3D" id="3.30.450.260">
    <property type="entry name" value="Haem NO binding associated domain"/>
    <property type="match status" value="1"/>
</dbReference>
<dbReference type="InterPro" id="IPR050351">
    <property type="entry name" value="BphY/WalK/GraS-like"/>
</dbReference>
<feature type="domain" description="PAS" evidence="9">
    <location>
        <begin position="420"/>
        <end position="465"/>
    </location>
</feature>
<feature type="domain" description="PAS" evidence="9">
    <location>
        <begin position="291"/>
        <end position="328"/>
    </location>
</feature>
<evidence type="ECO:0000256" key="3">
    <source>
        <dbReference type="ARBA" id="ARBA00022679"/>
    </source>
</evidence>
<dbReference type="SMART" id="SM00388">
    <property type="entry name" value="HisKA"/>
    <property type="match status" value="1"/>
</dbReference>
<dbReference type="GO" id="GO:0004383">
    <property type="term" value="F:guanylate cyclase activity"/>
    <property type="evidence" value="ECO:0007669"/>
    <property type="project" value="InterPro"/>
</dbReference>
<dbReference type="SMART" id="SM00091">
    <property type="entry name" value="PAS"/>
    <property type="match status" value="3"/>
</dbReference>
<keyword evidence="4" id="KW-0547">Nucleotide-binding</keyword>
<sequence length="773" mass="89633">MEQFNFSIAKFNKLFPFYILIDVKLNIKSVGNSLSRILPNLIENTSFNDYFFIKRPFVKLLEKDTIQDVINQLVVIESYLDRSILLKGQFELLDENLLFIGSPWFYSIEDLNEKNLTINDFAFHDPLLDLLHVQKNQDIANSELKLLLNTINNQKILLKKDKEELTKFSLAASANNSGVVFTKSNGEIVWANEAYLILTGCSIENVIGKTLLEIVDFEFANPEVLGEVMVAFYKGESFDFEILHQRNRNDFFWARIKGQLFSETTEDAISYFVTFEDISKEKDSVDQLKESENRLASLIVNLQTGILLEDENRKILLVNKQFCEIFGIDLPPEIMIGWDCSNSAEDTKHYFKSEDTFVSRIEEILQNRETVLSEILELTDGRIFERSYTPIYRDKQYKGHLWSYTDVTININYKENLQNQKERYRGIISNMNLGLIEIDNEESILLANETFCEMSGFSINELIGKKKSDIFRALESVYKTNPNFENPNSSTLDSYELKIKNKKNKESRDWLVSRSLKHNINGMIIGGICVYFDITEKNVLQAQKEQLLKRLENQNIHLNEYAHVVSHDLKSPLRSIHSLVQWIKEDNDTVFNEKTTNYFSLIQDKVEKMDLLIQGILNYSSLENNKFAKELVDLNIIIKNILDVIEIPSHIDICVKNKLPIITHDRYKMMQLFQNLIENAIFYNDKPKGIITISYTEDNEKYTFSVKDNGPGIAKENQERIFQIFQSLETNKKNNGIGLSIVKTIIEKANGKVWVESIENKGATFFFTVNKEI</sequence>
<dbReference type="GO" id="GO:0000156">
    <property type="term" value="F:phosphorelay response regulator activity"/>
    <property type="evidence" value="ECO:0007669"/>
    <property type="project" value="TreeGrafter"/>
</dbReference>
<reference evidence="10 11" key="1">
    <citation type="submission" date="2019-09" db="EMBL/GenBank/DDBJ databases">
        <title>Flavobacterium sp. nov., isolated from glacier ice.</title>
        <authorList>
            <person name="Liu Q."/>
        </authorList>
    </citation>
    <scope>NUCLEOTIDE SEQUENCE [LARGE SCALE GENOMIC DNA]</scope>
    <source>
        <strain evidence="10 11">NBRC 112527</strain>
    </source>
</reference>
<dbReference type="EMBL" id="WAEM01000002">
    <property type="protein sequence ID" value="KAB1156811.1"/>
    <property type="molecule type" value="Genomic_DNA"/>
</dbReference>
<dbReference type="PRINTS" id="PR00344">
    <property type="entry name" value="BCTRLSENSOR"/>
</dbReference>
<comment type="caution">
    <text evidence="10">The sequence shown here is derived from an EMBL/GenBank/DDBJ whole genome shotgun (WGS) entry which is preliminary data.</text>
</comment>
<dbReference type="RefSeq" id="WP_151106805.1">
    <property type="nucleotide sequence ID" value="NZ_WAEM01000002.1"/>
</dbReference>
<keyword evidence="11" id="KW-1185">Reference proteome</keyword>
<dbReference type="InterPro" id="IPR004358">
    <property type="entry name" value="Sig_transdc_His_kin-like_C"/>
</dbReference>
<dbReference type="InterPro" id="IPR003661">
    <property type="entry name" value="HisK_dim/P_dom"/>
</dbReference>
<evidence type="ECO:0000313" key="10">
    <source>
        <dbReference type="EMBL" id="KAB1156811.1"/>
    </source>
</evidence>
<keyword evidence="3" id="KW-0808">Transferase</keyword>
<dbReference type="Gene3D" id="3.30.450.20">
    <property type="entry name" value="PAS domain"/>
    <property type="match status" value="3"/>
</dbReference>
<keyword evidence="7" id="KW-0141">cGMP biosynthesis</keyword>
<name>A0A7J5AGU3_9FLAO</name>
<evidence type="ECO:0000313" key="11">
    <source>
        <dbReference type="Proteomes" id="UP000490922"/>
    </source>
</evidence>
<dbReference type="PROSITE" id="PS50109">
    <property type="entry name" value="HIS_KIN"/>
    <property type="match status" value="1"/>
</dbReference>
<dbReference type="SUPFAM" id="SSF55874">
    <property type="entry name" value="ATPase domain of HSP90 chaperone/DNA topoisomerase II/histidine kinase"/>
    <property type="match status" value="1"/>
</dbReference>
<keyword evidence="2" id="KW-0597">Phosphoprotein</keyword>
<accession>A0A7J5AGU3</accession>
<evidence type="ECO:0000259" key="9">
    <source>
        <dbReference type="PROSITE" id="PS50112"/>
    </source>
</evidence>
<dbReference type="InterPro" id="IPR036097">
    <property type="entry name" value="HisK_dim/P_sf"/>
</dbReference>
<comment type="catalytic activity">
    <reaction evidence="1">
        <text>ATP + protein L-histidine = ADP + protein N-phospho-L-histidine.</text>
        <dbReference type="EC" id="2.7.13.3"/>
    </reaction>
</comment>
<dbReference type="Pfam" id="PF13188">
    <property type="entry name" value="PAS_8"/>
    <property type="match status" value="1"/>
</dbReference>
<organism evidence="10 11">
    <name type="scientific">Flavobacterium luteum</name>
    <dbReference type="NCBI Taxonomy" id="2026654"/>
    <lineage>
        <taxon>Bacteria</taxon>
        <taxon>Pseudomonadati</taxon>
        <taxon>Bacteroidota</taxon>
        <taxon>Flavobacteriia</taxon>
        <taxon>Flavobacteriales</taxon>
        <taxon>Flavobacteriaceae</taxon>
        <taxon>Flavobacterium</taxon>
    </lineage>
</organism>
<dbReference type="Pfam" id="PF07701">
    <property type="entry name" value="HNOBA"/>
    <property type="match status" value="2"/>
</dbReference>
<dbReference type="CDD" id="cd00082">
    <property type="entry name" value="HisKA"/>
    <property type="match status" value="1"/>
</dbReference>
<dbReference type="SMART" id="SM00387">
    <property type="entry name" value="HATPase_c"/>
    <property type="match status" value="1"/>
</dbReference>
<feature type="domain" description="PAS" evidence="9">
    <location>
        <begin position="164"/>
        <end position="223"/>
    </location>
</feature>
<evidence type="ECO:0000256" key="6">
    <source>
        <dbReference type="ARBA" id="ARBA00023136"/>
    </source>
</evidence>
<evidence type="ECO:0000256" key="2">
    <source>
        <dbReference type="ARBA" id="ARBA00022553"/>
    </source>
</evidence>
<dbReference type="InterPro" id="IPR036890">
    <property type="entry name" value="HATPase_C_sf"/>
</dbReference>
<dbReference type="GO" id="GO:0007234">
    <property type="term" value="P:osmosensory signaling via phosphorelay pathway"/>
    <property type="evidence" value="ECO:0007669"/>
    <property type="project" value="TreeGrafter"/>
</dbReference>
<dbReference type="PROSITE" id="PS50112">
    <property type="entry name" value="PAS"/>
    <property type="match status" value="3"/>
</dbReference>
<dbReference type="InterPro" id="IPR035965">
    <property type="entry name" value="PAS-like_dom_sf"/>
</dbReference>
<evidence type="ECO:0000256" key="5">
    <source>
        <dbReference type="ARBA" id="ARBA00022777"/>
    </source>
</evidence>
<dbReference type="Pfam" id="PF02518">
    <property type="entry name" value="HATPase_c"/>
    <property type="match status" value="1"/>
</dbReference>
<dbReference type="Pfam" id="PF13426">
    <property type="entry name" value="PAS_9"/>
    <property type="match status" value="2"/>
</dbReference>
<dbReference type="GO" id="GO:0016020">
    <property type="term" value="C:membrane"/>
    <property type="evidence" value="ECO:0007669"/>
    <property type="project" value="UniProtKB-SubCell"/>
</dbReference>
<dbReference type="GO" id="GO:0000166">
    <property type="term" value="F:nucleotide binding"/>
    <property type="evidence" value="ECO:0007669"/>
    <property type="project" value="UniProtKB-KW"/>
</dbReference>
<dbReference type="PANTHER" id="PTHR42878">
    <property type="entry name" value="TWO-COMPONENT HISTIDINE KINASE"/>
    <property type="match status" value="1"/>
</dbReference>
<dbReference type="Proteomes" id="UP000490922">
    <property type="component" value="Unassembled WGS sequence"/>
</dbReference>
<protein>
    <submittedName>
        <fullName evidence="10">PAS domain S-box protein</fullName>
    </submittedName>
</protein>
<dbReference type="GO" id="GO:0000155">
    <property type="term" value="F:phosphorelay sensor kinase activity"/>
    <property type="evidence" value="ECO:0007669"/>
    <property type="project" value="InterPro"/>
</dbReference>
<dbReference type="NCBIfam" id="TIGR00229">
    <property type="entry name" value="sensory_box"/>
    <property type="match status" value="2"/>
</dbReference>
<proteinExistence type="predicted"/>
<dbReference type="InterPro" id="IPR003594">
    <property type="entry name" value="HATPase_dom"/>
</dbReference>
<dbReference type="InterPro" id="IPR000014">
    <property type="entry name" value="PAS"/>
</dbReference>
<dbReference type="SUPFAM" id="SSF47384">
    <property type="entry name" value="Homodimeric domain of signal transducing histidine kinase"/>
    <property type="match status" value="1"/>
</dbReference>
<evidence type="ECO:0000259" key="8">
    <source>
        <dbReference type="PROSITE" id="PS50109"/>
    </source>
</evidence>